<evidence type="ECO:0000313" key="3">
    <source>
        <dbReference type="Proteomes" id="UP001460270"/>
    </source>
</evidence>
<feature type="region of interest" description="Disordered" evidence="1">
    <location>
        <begin position="156"/>
        <end position="180"/>
    </location>
</feature>
<evidence type="ECO:0000313" key="2">
    <source>
        <dbReference type="EMBL" id="KAK7904201.1"/>
    </source>
</evidence>
<comment type="caution">
    <text evidence="2">The sequence shown here is derived from an EMBL/GenBank/DDBJ whole genome shotgun (WGS) entry which is preliminary data.</text>
</comment>
<name>A0AAW0NLU0_9GOBI</name>
<feature type="compositionally biased region" description="Acidic residues" evidence="1">
    <location>
        <begin position="157"/>
        <end position="171"/>
    </location>
</feature>
<evidence type="ECO:0000256" key="1">
    <source>
        <dbReference type="SAM" id="MobiDB-lite"/>
    </source>
</evidence>
<gene>
    <name evidence="2" type="ORF">WMY93_016808</name>
</gene>
<dbReference type="Proteomes" id="UP001460270">
    <property type="component" value="Unassembled WGS sequence"/>
</dbReference>
<protein>
    <submittedName>
        <fullName evidence="2">Uncharacterized protein</fullName>
    </submittedName>
</protein>
<dbReference type="EMBL" id="JBBPFD010000012">
    <property type="protein sequence ID" value="KAK7904201.1"/>
    <property type="molecule type" value="Genomic_DNA"/>
</dbReference>
<organism evidence="2 3">
    <name type="scientific">Mugilogobius chulae</name>
    <name type="common">yellowstripe goby</name>
    <dbReference type="NCBI Taxonomy" id="88201"/>
    <lineage>
        <taxon>Eukaryota</taxon>
        <taxon>Metazoa</taxon>
        <taxon>Chordata</taxon>
        <taxon>Craniata</taxon>
        <taxon>Vertebrata</taxon>
        <taxon>Euteleostomi</taxon>
        <taxon>Actinopterygii</taxon>
        <taxon>Neopterygii</taxon>
        <taxon>Teleostei</taxon>
        <taxon>Neoteleostei</taxon>
        <taxon>Acanthomorphata</taxon>
        <taxon>Gobiaria</taxon>
        <taxon>Gobiiformes</taxon>
        <taxon>Gobioidei</taxon>
        <taxon>Gobiidae</taxon>
        <taxon>Gobionellinae</taxon>
        <taxon>Mugilogobius</taxon>
    </lineage>
</organism>
<dbReference type="AlphaFoldDB" id="A0AAW0NLU0"/>
<proteinExistence type="predicted"/>
<feature type="region of interest" description="Disordered" evidence="1">
    <location>
        <begin position="216"/>
        <end position="235"/>
    </location>
</feature>
<accession>A0AAW0NLU0</accession>
<keyword evidence="3" id="KW-1185">Reference proteome</keyword>
<reference evidence="3" key="1">
    <citation type="submission" date="2024-04" db="EMBL/GenBank/DDBJ databases">
        <title>Salinicola lusitanus LLJ914,a marine bacterium isolated from the Okinawa Trough.</title>
        <authorList>
            <person name="Li J."/>
        </authorList>
    </citation>
    <scope>NUCLEOTIDE SEQUENCE [LARGE SCALE GENOMIC DNA]</scope>
</reference>
<sequence length="450" mass="49356">MAQEENLKLQQAREEFEATNNTIELHLHLAPLYKLENGALQPVCKEQPSTTTLSFDRRKTVGDLRLTIYQGILFCSKDARPLGGDMALTVAKSLPAGLHLYNTLTDDCVSLYSAGITNNTDLFVWNGKEVCGAAVLTGAEWEPVLLTVVRPFLGPDVENDTEDPGNEDVDSSENQAPGLRKEARGFAGGATLGEVRAALGEPKESLLCQEHKARRRVEPEAGEGGGASGWRVFPPDDMQRTLKELSLKDGDALLVLEPQSFDSSVFTLNGDVVTVTTPSDCRWLQVEHQPHIRLGQREEEPHKVKVMATGNTLLMEVKQRALEKIQELEQKTLEGAEYCLRQVDCTGKLLPPGTMFVPHTSPLSLPLSLSLLGTSPASCDPPLCEELSVREAGVRLMTTLTLCLGRAPEASQVRSGSLCETALYSQLRQSRARRVQVVQFNNILNMEEKA</sequence>